<sequence length="462" mass="53480">MCGVLISKFLDYRLICMNNFAMFKCYMFFVCFWLQLVYSSNQPLFLTPHIRSGQINEGRKKAQVEPFLPSVKSYSGFLTVDEKYNSNIFFWFFPKERNWLEAPLVLWLQGGPGSSSLFALFVENGPYIFKNNKLKKRKYSWTKYFNVLYIDNPVGVGFSFTDSLSGYSTDQTMVGEGLFEALRQFLLLFPQLERNKLILSGESYAGKYVPSLAHTILTKNSTNPEIKVYGLFVGNPLINPEDMLTHYSSYLANHGLFDQQGRKILFEREKLILNHIYARCARNTTLFKELVGIPNHYNMLQDSLTARIGNYADFLNKNSTKSALHVREDKFGVNAGTVYQELKPDIMKSMKPQIGIVLDTFRTLLYFGQFDIICPYHLHLQVVKNLDWSGNWDYVQSHRQPLRWKQSLCGYYRKAKLYTEVLIRNAGHFTPTDQPKWTLGLLRKFANGDFDQSAPLPVDLSF</sequence>
<keyword evidence="3 7" id="KW-0645">Protease</keyword>
<keyword evidence="10" id="KW-1185">Reference proteome</keyword>
<evidence type="ECO:0000256" key="3">
    <source>
        <dbReference type="ARBA" id="ARBA00022670"/>
    </source>
</evidence>
<feature type="transmembrane region" description="Helical" evidence="8">
    <location>
        <begin position="21"/>
        <end position="38"/>
    </location>
</feature>
<reference evidence="9 10" key="1">
    <citation type="submission" date="2024-03" db="EMBL/GenBank/DDBJ databases">
        <title>Adaptation during the transition from Ophiocordyceps entomopathogen to insect associate is accompanied by gene loss and intensified selection.</title>
        <authorList>
            <person name="Ward C.M."/>
            <person name="Onetto C.A."/>
            <person name="Borneman A.R."/>
        </authorList>
    </citation>
    <scope>NUCLEOTIDE SEQUENCE [LARGE SCALE GENOMIC DNA]</scope>
    <source>
        <strain evidence="9">AWRI1</strain>
        <tissue evidence="9">Single Adult Female</tissue>
    </source>
</reference>
<dbReference type="PRINTS" id="PR00724">
    <property type="entry name" value="CRBOXYPTASEC"/>
</dbReference>
<dbReference type="EMBL" id="JBBCAQ010000033">
    <property type="protein sequence ID" value="KAK7582582.1"/>
    <property type="molecule type" value="Genomic_DNA"/>
</dbReference>
<dbReference type="PANTHER" id="PTHR11802">
    <property type="entry name" value="SERINE PROTEASE FAMILY S10 SERINE CARBOXYPEPTIDASE"/>
    <property type="match status" value="1"/>
</dbReference>
<evidence type="ECO:0000256" key="6">
    <source>
        <dbReference type="ARBA" id="ARBA00023180"/>
    </source>
</evidence>
<dbReference type="Gene3D" id="3.40.50.1820">
    <property type="entry name" value="alpha/beta hydrolase"/>
    <property type="match status" value="1"/>
</dbReference>
<keyword evidence="8" id="KW-1133">Transmembrane helix</keyword>
<organism evidence="9 10">
    <name type="scientific">Parthenolecanium corni</name>
    <dbReference type="NCBI Taxonomy" id="536013"/>
    <lineage>
        <taxon>Eukaryota</taxon>
        <taxon>Metazoa</taxon>
        <taxon>Ecdysozoa</taxon>
        <taxon>Arthropoda</taxon>
        <taxon>Hexapoda</taxon>
        <taxon>Insecta</taxon>
        <taxon>Pterygota</taxon>
        <taxon>Neoptera</taxon>
        <taxon>Paraneoptera</taxon>
        <taxon>Hemiptera</taxon>
        <taxon>Sternorrhyncha</taxon>
        <taxon>Coccoidea</taxon>
        <taxon>Coccidae</taxon>
        <taxon>Parthenolecanium</taxon>
    </lineage>
</organism>
<keyword evidence="6" id="KW-0325">Glycoprotein</keyword>
<dbReference type="Pfam" id="PF00450">
    <property type="entry name" value="Peptidase_S10"/>
    <property type="match status" value="1"/>
</dbReference>
<dbReference type="AlphaFoldDB" id="A0AAN9Y1U4"/>
<dbReference type="SUPFAM" id="SSF53474">
    <property type="entry name" value="alpha/beta-Hydrolases"/>
    <property type="match status" value="1"/>
</dbReference>
<gene>
    <name evidence="9" type="ORF">V9T40_014027</name>
</gene>
<accession>A0AAN9Y1U4</accession>
<evidence type="ECO:0000256" key="2">
    <source>
        <dbReference type="ARBA" id="ARBA00022645"/>
    </source>
</evidence>
<dbReference type="InterPro" id="IPR018202">
    <property type="entry name" value="Ser_caboxypep_ser_AS"/>
</dbReference>
<dbReference type="GO" id="GO:0004185">
    <property type="term" value="F:serine-type carboxypeptidase activity"/>
    <property type="evidence" value="ECO:0007669"/>
    <property type="project" value="UniProtKB-UniRule"/>
</dbReference>
<proteinExistence type="inferred from homology"/>
<evidence type="ECO:0000313" key="9">
    <source>
        <dbReference type="EMBL" id="KAK7582582.1"/>
    </source>
</evidence>
<evidence type="ECO:0000313" key="10">
    <source>
        <dbReference type="Proteomes" id="UP001367676"/>
    </source>
</evidence>
<dbReference type="PROSITE" id="PS00131">
    <property type="entry name" value="CARBOXYPEPT_SER_SER"/>
    <property type="match status" value="1"/>
</dbReference>
<dbReference type="EC" id="3.4.16.-" evidence="7"/>
<name>A0AAN9Y1U4_9HEMI</name>
<evidence type="ECO:0000256" key="1">
    <source>
        <dbReference type="ARBA" id="ARBA00009431"/>
    </source>
</evidence>
<keyword evidence="2 7" id="KW-0121">Carboxypeptidase</keyword>
<protein>
    <recommendedName>
        <fullName evidence="7">Carboxypeptidase</fullName>
        <ecNumber evidence="7">3.4.16.-</ecNumber>
    </recommendedName>
</protein>
<comment type="similarity">
    <text evidence="1 7">Belongs to the peptidase S10 family.</text>
</comment>
<evidence type="ECO:0000256" key="7">
    <source>
        <dbReference type="RuleBase" id="RU361156"/>
    </source>
</evidence>
<keyword evidence="4" id="KW-0732">Signal</keyword>
<evidence type="ECO:0000256" key="8">
    <source>
        <dbReference type="SAM" id="Phobius"/>
    </source>
</evidence>
<dbReference type="Proteomes" id="UP001367676">
    <property type="component" value="Unassembled WGS sequence"/>
</dbReference>
<dbReference type="PANTHER" id="PTHR11802:SF472">
    <property type="entry name" value="SERINE CARBOXYPEPTIDASE CPVL-RELATED"/>
    <property type="match status" value="1"/>
</dbReference>
<dbReference type="InterPro" id="IPR029058">
    <property type="entry name" value="AB_hydrolase_fold"/>
</dbReference>
<keyword evidence="8" id="KW-0472">Membrane</keyword>
<dbReference type="InterPro" id="IPR001563">
    <property type="entry name" value="Peptidase_S10"/>
</dbReference>
<keyword evidence="8" id="KW-0812">Transmembrane</keyword>
<evidence type="ECO:0000256" key="5">
    <source>
        <dbReference type="ARBA" id="ARBA00022801"/>
    </source>
</evidence>
<dbReference type="GO" id="GO:0006508">
    <property type="term" value="P:proteolysis"/>
    <property type="evidence" value="ECO:0007669"/>
    <property type="project" value="UniProtKB-KW"/>
</dbReference>
<keyword evidence="5 7" id="KW-0378">Hydrolase</keyword>
<comment type="caution">
    <text evidence="9">The sequence shown here is derived from an EMBL/GenBank/DDBJ whole genome shotgun (WGS) entry which is preliminary data.</text>
</comment>
<evidence type="ECO:0000256" key="4">
    <source>
        <dbReference type="ARBA" id="ARBA00022729"/>
    </source>
</evidence>